<protein>
    <submittedName>
        <fullName evidence="2">Uncharacterized protein</fullName>
    </submittedName>
</protein>
<keyword evidence="1" id="KW-0812">Transmembrane</keyword>
<gene>
    <name evidence="2" type="ORF">BC343_24625</name>
</gene>
<proteinExistence type="predicted"/>
<feature type="transmembrane region" description="Helical" evidence="1">
    <location>
        <begin position="85"/>
        <end position="105"/>
    </location>
</feature>
<dbReference type="STRING" id="1792845.BC343_24625"/>
<reference evidence="2 3" key="1">
    <citation type="submission" date="2016-07" db="EMBL/GenBank/DDBJ databases">
        <title>Genomic analysis of zinc-resistant bacterium Mucilaginibacter pedocola TBZ30.</title>
        <authorList>
            <person name="Huang J."/>
            <person name="Tang J."/>
        </authorList>
    </citation>
    <scope>NUCLEOTIDE SEQUENCE [LARGE SCALE GENOMIC DNA]</scope>
    <source>
        <strain evidence="2 3">TBZ30</strain>
    </source>
</reference>
<dbReference type="Proteomes" id="UP000189739">
    <property type="component" value="Unassembled WGS sequence"/>
</dbReference>
<keyword evidence="1" id="KW-1133">Transmembrane helix</keyword>
<dbReference type="EMBL" id="MBTF01000006">
    <property type="protein sequence ID" value="OOQ60482.1"/>
    <property type="molecule type" value="Genomic_DNA"/>
</dbReference>
<evidence type="ECO:0000313" key="3">
    <source>
        <dbReference type="Proteomes" id="UP000189739"/>
    </source>
</evidence>
<evidence type="ECO:0000256" key="1">
    <source>
        <dbReference type="SAM" id="Phobius"/>
    </source>
</evidence>
<sequence>MNHMEEQLWSYIDGTCTPAEEQAITKLIAQDEAYSLKYAELLKLNEEFGTMELDEPSMAFTYNVMESIRTENAMQPLKATINKRIIWGIAAFFIVSILVLLGVAFGSMDWTVRGGNTTFDVKIPQQLDATHVKSFFSGSIVKGFLFFDVVMGLFLFDAYLRRKRDVKQH</sequence>
<organism evidence="2 3">
    <name type="scientific">Mucilaginibacter pedocola</name>
    <dbReference type="NCBI Taxonomy" id="1792845"/>
    <lineage>
        <taxon>Bacteria</taxon>
        <taxon>Pseudomonadati</taxon>
        <taxon>Bacteroidota</taxon>
        <taxon>Sphingobacteriia</taxon>
        <taxon>Sphingobacteriales</taxon>
        <taxon>Sphingobacteriaceae</taxon>
        <taxon>Mucilaginibacter</taxon>
    </lineage>
</organism>
<keyword evidence="1" id="KW-0472">Membrane</keyword>
<name>A0A1S9PHQ0_9SPHI</name>
<dbReference type="AlphaFoldDB" id="A0A1S9PHQ0"/>
<comment type="caution">
    <text evidence="2">The sequence shown here is derived from an EMBL/GenBank/DDBJ whole genome shotgun (WGS) entry which is preliminary data.</text>
</comment>
<evidence type="ECO:0000313" key="2">
    <source>
        <dbReference type="EMBL" id="OOQ60482.1"/>
    </source>
</evidence>
<accession>A0A1S9PHQ0</accession>
<feature type="transmembrane region" description="Helical" evidence="1">
    <location>
        <begin position="140"/>
        <end position="160"/>
    </location>
</feature>
<keyword evidence="3" id="KW-1185">Reference proteome</keyword>